<sequence>AVAGVPTQPSKRIESGRFRGHSPNGIEDEKEEQVEQEEEEEKCKVYFQYQERDWESSWES</sequence>
<feature type="non-terminal residue" evidence="2">
    <location>
        <position position="60"/>
    </location>
</feature>
<feature type="region of interest" description="Disordered" evidence="1">
    <location>
        <begin position="1"/>
        <end position="41"/>
    </location>
</feature>
<gene>
    <name evidence="2" type="ORF">PV327_000148</name>
</gene>
<reference evidence="2" key="1">
    <citation type="journal article" date="2023" name="bioRxiv">
        <title>Scaffold-level genome assemblies of two parasitoid biocontrol wasps reveal the parthenogenesis mechanism and an associated novel virus.</title>
        <authorList>
            <person name="Inwood S."/>
            <person name="Skelly J."/>
            <person name="Guhlin J."/>
            <person name="Harrop T."/>
            <person name="Goldson S."/>
            <person name="Dearden P."/>
        </authorList>
    </citation>
    <scope>NUCLEOTIDE SEQUENCE</scope>
    <source>
        <strain evidence="2">Lincoln</strain>
        <tissue evidence="2">Whole body</tissue>
    </source>
</reference>
<keyword evidence="3" id="KW-1185">Reference proteome</keyword>
<comment type="caution">
    <text evidence="2">The sequence shown here is derived from an EMBL/GenBank/DDBJ whole genome shotgun (WGS) entry which is preliminary data.</text>
</comment>
<organism evidence="2 3">
    <name type="scientific">Microctonus hyperodae</name>
    <name type="common">Parasitoid wasp</name>
    <dbReference type="NCBI Taxonomy" id="165561"/>
    <lineage>
        <taxon>Eukaryota</taxon>
        <taxon>Metazoa</taxon>
        <taxon>Ecdysozoa</taxon>
        <taxon>Arthropoda</taxon>
        <taxon>Hexapoda</taxon>
        <taxon>Insecta</taxon>
        <taxon>Pterygota</taxon>
        <taxon>Neoptera</taxon>
        <taxon>Endopterygota</taxon>
        <taxon>Hymenoptera</taxon>
        <taxon>Apocrita</taxon>
        <taxon>Ichneumonoidea</taxon>
        <taxon>Braconidae</taxon>
        <taxon>Euphorinae</taxon>
        <taxon>Microctonus</taxon>
    </lineage>
</organism>
<dbReference type="EMBL" id="JAQQBR010000001">
    <property type="protein sequence ID" value="KAK0181972.1"/>
    <property type="molecule type" value="Genomic_DNA"/>
</dbReference>
<evidence type="ECO:0000256" key="1">
    <source>
        <dbReference type="SAM" id="MobiDB-lite"/>
    </source>
</evidence>
<name>A0AA39G5M8_MICHY</name>
<protein>
    <submittedName>
        <fullName evidence="2">Uncharacterized protein</fullName>
    </submittedName>
</protein>
<feature type="compositionally biased region" description="Acidic residues" evidence="1">
    <location>
        <begin position="26"/>
        <end position="40"/>
    </location>
</feature>
<evidence type="ECO:0000313" key="2">
    <source>
        <dbReference type="EMBL" id="KAK0181972.1"/>
    </source>
</evidence>
<dbReference type="AlphaFoldDB" id="A0AA39G5M8"/>
<proteinExistence type="predicted"/>
<accession>A0AA39G5M8</accession>
<reference evidence="2" key="2">
    <citation type="submission" date="2023-03" db="EMBL/GenBank/DDBJ databases">
        <authorList>
            <person name="Inwood S.N."/>
            <person name="Skelly J.G."/>
            <person name="Guhlin J."/>
            <person name="Harrop T.W.R."/>
            <person name="Goldson S.G."/>
            <person name="Dearden P.K."/>
        </authorList>
    </citation>
    <scope>NUCLEOTIDE SEQUENCE</scope>
    <source>
        <strain evidence="2">Lincoln</strain>
        <tissue evidence="2">Whole body</tissue>
    </source>
</reference>
<evidence type="ECO:0000313" key="3">
    <source>
        <dbReference type="Proteomes" id="UP001168972"/>
    </source>
</evidence>
<dbReference type="Proteomes" id="UP001168972">
    <property type="component" value="Unassembled WGS sequence"/>
</dbReference>